<dbReference type="SUPFAM" id="SSF53474">
    <property type="entry name" value="alpha/beta-Hydrolases"/>
    <property type="match status" value="1"/>
</dbReference>
<dbReference type="Proteomes" id="UP000599074">
    <property type="component" value="Unassembled WGS sequence"/>
</dbReference>
<evidence type="ECO:0000313" key="3">
    <source>
        <dbReference type="Proteomes" id="UP000599074"/>
    </source>
</evidence>
<feature type="domain" description="Serine aminopeptidase S33" evidence="1">
    <location>
        <begin position="41"/>
        <end position="243"/>
    </location>
</feature>
<dbReference type="Gene3D" id="3.40.50.1820">
    <property type="entry name" value="alpha/beta hydrolase"/>
    <property type="match status" value="1"/>
</dbReference>
<reference evidence="2" key="1">
    <citation type="submission" date="2021-01" db="EMBL/GenBank/DDBJ databases">
        <title>Whole genome shotgun sequence of Planosporangium mesophilum NBRC 109066.</title>
        <authorList>
            <person name="Komaki H."/>
            <person name="Tamura T."/>
        </authorList>
    </citation>
    <scope>NUCLEOTIDE SEQUENCE</scope>
    <source>
        <strain evidence="2">NBRC 109066</strain>
    </source>
</reference>
<dbReference type="EMBL" id="BOON01000005">
    <property type="protein sequence ID" value="GII20994.1"/>
    <property type="molecule type" value="Genomic_DNA"/>
</dbReference>
<evidence type="ECO:0000259" key="1">
    <source>
        <dbReference type="Pfam" id="PF12146"/>
    </source>
</evidence>
<keyword evidence="2" id="KW-0378">Hydrolase</keyword>
<dbReference type="AlphaFoldDB" id="A0A8J3T6Y4"/>
<protein>
    <submittedName>
        <fullName evidence="2">Alpha/beta hydrolase</fullName>
    </submittedName>
</protein>
<sequence>METDLLGEPYERQTIDLGVDDEGPVTATLVRRRADRPDGRAVLYVHGFSDYFFQLNLADFYTARGIDFYALDLRKYGRSLLSHQTPNFCRDLSEYYAELDEAARIIREVDGHDRLLVNGHSTGCLITALWAHDRRVTGLVDAMFFNSPFFDMNVRRRIKMVMTPLAMRKGRTQPYYKMPASLNEVYGSSIHRDRHGEWDYDLEWKPLPGFPVTAGWLRAILLGQKRLHTGLDIQAPVIVASSTASYKRARWGEAARAADSVLDIDHMARWTPALGRRTTLVRIEGGLHDLALSAEPARKQLFDELGRWMDAYFS</sequence>
<proteinExistence type="predicted"/>
<accession>A0A8J3T6Y4</accession>
<gene>
    <name evidence="2" type="ORF">Pme01_05910</name>
</gene>
<keyword evidence="3" id="KW-1185">Reference proteome</keyword>
<dbReference type="InterPro" id="IPR022742">
    <property type="entry name" value="Hydrolase_4"/>
</dbReference>
<evidence type="ECO:0000313" key="2">
    <source>
        <dbReference type="EMBL" id="GII20994.1"/>
    </source>
</evidence>
<dbReference type="GO" id="GO:0016787">
    <property type="term" value="F:hydrolase activity"/>
    <property type="evidence" value="ECO:0007669"/>
    <property type="project" value="UniProtKB-KW"/>
</dbReference>
<name>A0A8J3T6Y4_9ACTN</name>
<dbReference type="InterPro" id="IPR029058">
    <property type="entry name" value="AB_hydrolase_fold"/>
</dbReference>
<comment type="caution">
    <text evidence="2">The sequence shown here is derived from an EMBL/GenBank/DDBJ whole genome shotgun (WGS) entry which is preliminary data.</text>
</comment>
<organism evidence="2 3">
    <name type="scientific">Planosporangium mesophilum</name>
    <dbReference type="NCBI Taxonomy" id="689768"/>
    <lineage>
        <taxon>Bacteria</taxon>
        <taxon>Bacillati</taxon>
        <taxon>Actinomycetota</taxon>
        <taxon>Actinomycetes</taxon>
        <taxon>Micromonosporales</taxon>
        <taxon>Micromonosporaceae</taxon>
        <taxon>Planosporangium</taxon>
    </lineage>
</organism>
<dbReference type="Pfam" id="PF12146">
    <property type="entry name" value="Hydrolase_4"/>
    <property type="match status" value="1"/>
</dbReference>